<keyword evidence="10 12" id="KW-0503">Monooxygenase</keyword>
<dbReference type="PANTHER" id="PTHR47955">
    <property type="entry name" value="CYTOCHROME P450 FAMILY 71 PROTEIN"/>
    <property type="match status" value="1"/>
</dbReference>
<dbReference type="InterPro" id="IPR001128">
    <property type="entry name" value="Cyt_P450"/>
</dbReference>
<evidence type="ECO:0000256" key="9">
    <source>
        <dbReference type="ARBA" id="ARBA00023004"/>
    </source>
</evidence>
<evidence type="ECO:0000256" key="10">
    <source>
        <dbReference type="ARBA" id="ARBA00023033"/>
    </source>
</evidence>
<dbReference type="SUPFAM" id="SSF48264">
    <property type="entry name" value="Cytochrome P450"/>
    <property type="match status" value="1"/>
</dbReference>
<dbReference type="PANTHER" id="PTHR47955:SF19">
    <property type="entry name" value="CYTOCHROME P450 71A9-LIKE ISOFORM X1"/>
    <property type="match status" value="1"/>
</dbReference>
<dbReference type="PRINTS" id="PR00385">
    <property type="entry name" value="P450"/>
</dbReference>
<evidence type="ECO:0000256" key="12">
    <source>
        <dbReference type="RuleBase" id="RU000461"/>
    </source>
</evidence>
<dbReference type="PRINTS" id="PR00463">
    <property type="entry name" value="EP450I"/>
</dbReference>
<keyword evidence="9 12" id="KW-0408">Iron</keyword>
<dbReference type="CDD" id="cd11072">
    <property type="entry name" value="CYP71-like"/>
    <property type="match status" value="1"/>
</dbReference>
<keyword evidence="14" id="KW-1185">Reference proteome</keyword>
<comment type="cofactor">
    <cofactor evidence="1">
        <name>heme</name>
        <dbReference type="ChEBI" id="CHEBI:30413"/>
    </cofactor>
</comment>
<dbReference type="Pfam" id="PF00067">
    <property type="entry name" value="p450"/>
    <property type="match status" value="1"/>
</dbReference>
<feature type="chain" id="PRO_5047238757" evidence="13">
    <location>
        <begin position="25"/>
        <end position="505"/>
    </location>
</feature>
<dbReference type="Gene3D" id="1.10.630.10">
    <property type="entry name" value="Cytochrome P450"/>
    <property type="match status" value="1"/>
</dbReference>
<reference evidence="15" key="2">
    <citation type="submission" date="2025-08" db="UniProtKB">
        <authorList>
            <consortium name="RefSeq"/>
        </authorList>
    </citation>
    <scope>IDENTIFICATION</scope>
    <source>
        <tissue evidence="15">Leaf</tissue>
    </source>
</reference>
<name>A0ABM0ZDN0_CAMSA</name>
<reference evidence="14" key="1">
    <citation type="journal article" date="2014" name="Nat. Commun.">
        <title>The emerging biofuel crop Camelina sativa retains a highly undifferentiated hexaploid genome structure.</title>
        <authorList>
            <person name="Kagale S."/>
            <person name="Koh C."/>
            <person name="Nixon J."/>
            <person name="Bollina V."/>
            <person name="Clarke W.E."/>
            <person name="Tuteja R."/>
            <person name="Spillane C."/>
            <person name="Robinson S.J."/>
            <person name="Links M.G."/>
            <person name="Clarke C."/>
            <person name="Higgins E.E."/>
            <person name="Huebert T."/>
            <person name="Sharpe A.G."/>
            <person name="Parkin I.A."/>
        </authorList>
    </citation>
    <scope>NUCLEOTIDE SEQUENCE [LARGE SCALE GENOMIC DNA]</scope>
    <source>
        <strain evidence="14">cv. DH55</strain>
    </source>
</reference>
<keyword evidence="7" id="KW-1133">Transmembrane helix</keyword>
<evidence type="ECO:0000256" key="2">
    <source>
        <dbReference type="ARBA" id="ARBA00004167"/>
    </source>
</evidence>
<keyword evidence="4 12" id="KW-0349">Heme</keyword>
<evidence type="ECO:0000256" key="4">
    <source>
        <dbReference type="ARBA" id="ARBA00022617"/>
    </source>
</evidence>
<dbReference type="GeneID" id="104790278"/>
<dbReference type="Proteomes" id="UP000694864">
    <property type="component" value="Chromosome 6"/>
</dbReference>
<evidence type="ECO:0000256" key="6">
    <source>
        <dbReference type="ARBA" id="ARBA00022723"/>
    </source>
</evidence>
<proteinExistence type="inferred from homology"/>
<evidence type="ECO:0000256" key="11">
    <source>
        <dbReference type="ARBA" id="ARBA00023136"/>
    </source>
</evidence>
<evidence type="ECO:0000313" key="15">
    <source>
        <dbReference type="RefSeq" id="XP_010514292.1"/>
    </source>
</evidence>
<comment type="subcellular location">
    <subcellularLocation>
        <location evidence="2">Membrane</location>
        <topology evidence="2">Single-pass membrane protein</topology>
    </subcellularLocation>
</comment>
<evidence type="ECO:0000256" key="8">
    <source>
        <dbReference type="ARBA" id="ARBA00023002"/>
    </source>
</evidence>
<dbReference type="PROSITE" id="PS00086">
    <property type="entry name" value="CYTOCHROME_P450"/>
    <property type="match status" value="1"/>
</dbReference>
<evidence type="ECO:0000256" key="7">
    <source>
        <dbReference type="ARBA" id="ARBA00022989"/>
    </source>
</evidence>
<evidence type="ECO:0000256" key="13">
    <source>
        <dbReference type="SAM" id="SignalP"/>
    </source>
</evidence>
<dbReference type="InterPro" id="IPR017972">
    <property type="entry name" value="Cyt_P450_CS"/>
</dbReference>
<dbReference type="InterPro" id="IPR036396">
    <property type="entry name" value="Cyt_P450_sf"/>
</dbReference>
<evidence type="ECO:0000256" key="1">
    <source>
        <dbReference type="ARBA" id="ARBA00001971"/>
    </source>
</evidence>
<keyword evidence="13" id="KW-0732">Signal</keyword>
<feature type="signal peptide" evidence="13">
    <location>
        <begin position="1"/>
        <end position="24"/>
    </location>
</feature>
<evidence type="ECO:0000256" key="5">
    <source>
        <dbReference type="ARBA" id="ARBA00022692"/>
    </source>
</evidence>
<comment type="similarity">
    <text evidence="3 12">Belongs to the cytochrome P450 family.</text>
</comment>
<gene>
    <name evidence="15" type="primary">LOC104790278</name>
</gene>
<organism evidence="14 15">
    <name type="scientific">Camelina sativa</name>
    <name type="common">False flax</name>
    <name type="synonym">Myagrum sativum</name>
    <dbReference type="NCBI Taxonomy" id="90675"/>
    <lineage>
        <taxon>Eukaryota</taxon>
        <taxon>Viridiplantae</taxon>
        <taxon>Streptophyta</taxon>
        <taxon>Embryophyta</taxon>
        <taxon>Tracheophyta</taxon>
        <taxon>Spermatophyta</taxon>
        <taxon>Magnoliopsida</taxon>
        <taxon>eudicotyledons</taxon>
        <taxon>Gunneridae</taxon>
        <taxon>Pentapetalae</taxon>
        <taxon>rosids</taxon>
        <taxon>malvids</taxon>
        <taxon>Brassicales</taxon>
        <taxon>Brassicaceae</taxon>
        <taxon>Camelineae</taxon>
        <taxon>Camelina</taxon>
    </lineage>
</organism>
<evidence type="ECO:0000256" key="3">
    <source>
        <dbReference type="ARBA" id="ARBA00010617"/>
    </source>
</evidence>
<dbReference type="RefSeq" id="XP_010514292.1">
    <property type="nucleotide sequence ID" value="XM_010515990.2"/>
</dbReference>
<protein>
    <submittedName>
        <fullName evidence="15">Cytochrome P450 71B26-like</fullName>
    </submittedName>
</protein>
<evidence type="ECO:0000313" key="14">
    <source>
        <dbReference type="Proteomes" id="UP000694864"/>
    </source>
</evidence>
<keyword evidence="8 12" id="KW-0560">Oxidoreductase</keyword>
<keyword evidence="5" id="KW-0812">Transmembrane</keyword>
<keyword evidence="11" id="KW-0472">Membrane</keyword>
<accession>A0ABM0ZDN0</accession>
<dbReference type="InterPro" id="IPR002401">
    <property type="entry name" value="Cyt_P450_E_grp-I"/>
</dbReference>
<sequence>MANILILSLLFLIIFLLLTALKRAKRRQHQPIPSPPGLPIIGNLHQLGELPHQSLWRLSKEYGPVMLLKLGKVPTIILSSSETAKQALRDHDLLCCSRPSLAGGRELSYNNRDISFSPYNEYWKELRKLCTQELFSAKNIHSTQPIKDEEVKKLIGSIAESASQKTPVKLNEKCLALTVSIVCRIAFGVSFEGTVLSNDGFNKLIREAFEMLGSFSASDFIPYIGWIIDWFTGLQGRTEKSARDLDAFYEQVINLHKEEKEVGSEDFVDLLLKLEKEEAVVGNDKFTRNNIKAILMDILLAGIETSAGTLTWVMAELARNPRVMRKVQSEIRNKFGKTELIRSEDIDQLHYMKMVIKETWRLHPPAPLLLPREVMTEFEINGYKMQPKTQIHVNVWAIGRDPNTWKDPEEFLPERFLDSNIDTKGQSFELLPFGAGRRMCPAMYMGTAMVEFGLANMLYHFDWKLPEGIAAEDIDVEEAPGLTVNKKNELLLVPVKYLGHHETSE</sequence>
<keyword evidence="6 12" id="KW-0479">Metal-binding</keyword>